<dbReference type="EMBL" id="NBNE01000032">
    <property type="protein sequence ID" value="OWZ24024.1"/>
    <property type="molecule type" value="Genomic_DNA"/>
</dbReference>
<keyword evidence="3" id="KW-1185">Reference proteome</keyword>
<evidence type="ECO:0000313" key="2">
    <source>
        <dbReference type="EMBL" id="OWZ24024.1"/>
    </source>
</evidence>
<evidence type="ECO:0000313" key="3">
    <source>
        <dbReference type="Proteomes" id="UP000198211"/>
    </source>
</evidence>
<comment type="caution">
    <text evidence="2">The sequence shown here is derived from an EMBL/GenBank/DDBJ whole genome shotgun (WGS) entry which is preliminary data.</text>
</comment>
<evidence type="ECO:0000256" key="1">
    <source>
        <dbReference type="SAM" id="MobiDB-lite"/>
    </source>
</evidence>
<accession>A0A225X1L7</accession>
<proteinExistence type="predicted"/>
<protein>
    <submittedName>
        <fullName evidence="2">Uncharacterized protein</fullName>
    </submittedName>
</protein>
<sequence>MLEDDIVPETQDAWSANDDNPEVEAEEEGRPPGGRPPSAPKLEEAHATATRIGESAPESGMTAPSLEENQEMSADGRGGHAATQKDHGTTAPETKEQLLSALTHSIQEHAMRKPRQQIWLDSMQQLFGLIYPKKSVALGGGETAPKGTKTELERLIDLFEHMVVTRQLEWTEWAQSVERTCHNLYQSKQSLESVISKEIGRVSVHDASVNTVVLTNWAQKVTGLTKDGSQGGSPSKTFLFKKGVNLTDEIRGLRAICENTYGKYTRPRCDNPQPRNDAFYKLPQFLNRIMRTEGNLRVIGTIRAQVEGLLVMSLKGEFPVKEAFQSTESLQENYSYRDDETRG</sequence>
<dbReference type="Proteomes" id="UP000198211">
    <property type="component" value="Unassembled WGS sequence"/>
</dbReference>
<name>A0A225X1L7_9STRA</name>
<organism evidence="2 3">
    <name type="scientific">Phytophthora megakarya</name>
    <dbReference type="NCBI Taxonomy" id="4795"/>
    <lineage>
        <taxon>Eukaryota</taxon>
        <taxon>Sar</taxon>
        <taxon>Stramenopiles</taxon>
        <taxon>Oomycota</taxon>
        <taxon>Peronosporomycetes</taxon>
        <taxon>Peronosporales</taxon>
        <taxon>Peronosporaceae</taxon>
        <taxon>Phytophthora</taxon>
    </lineage>
</organism>
<dbReference type="AlphaFoldDB" id="A0A225X1L7"/>
<gene>
    <name evidence="2" type="ORF">PHMEG_0001006</name>
</gene>
<reference evidence="3" key="1">
    <citation type="submission" date="2017-03" db="EMBL/GenBank/DDBJ databases">
        <title>Phytopthora megakarya and P. palmivora, two closely related causual agents of cacao black pod achieved similar genome size and gene model numbers by different mechanisms.</title>
        <authorList>
            <person name="Ali S."/>
            <person name="Shao J."/>
            <person name="Larry D.J."/>
            <person name="Kronmiller B."/>
            <person name="Shen D."/>
            <person name="Strem M.D."/>
            <person name="Melnick R.L."/>
            <person name="Guiltinan M.J."/>
            <person name="Tyler B.M."/>
            <person name="Meinhardt L.W."/>
            <person name="Bailey B.A."/>
        </authorList>
    </citation>
    <scope>NUCLEOTIDE SEQUENCE [LARGE SCALE GENOMIC DNA]</scope>
    <source>
        <strain evidence="3">zdho120</strain>
    </source>
</reference>
<dbReference type="OrthoDB" id="127600at2759"/>
<feature type="region of interest" description="Disordered" evidence="1">
    <location>
        <begin position="1"/>
        <end position="91"/>
    </location>
</feature>